<evidence type="ECO:0000256" key="5">
    <source>
        <dbReference type="ARBA" id="ARBA00022777"/>
    </source>
</evidence>
<organism evidence="10 11">
    <name type="scientific">Fredinandcohnia salidurans</name>
    <dbReference type="NCBI Taxonomy" id="2595041"/>
    <lineage>
        <taxon>Bacteria</taxon>
        <taxon>Bacillati</taxon>
        <taxon>Bacillota</taxon>
        <taxon>Bacilli</taxon>
        <taxon>Bacillales</taxon>
        <taxon>Bacillaceae</taxon>
        <taxon>Fredinandcohnia</taxon>
    </lineage>
</organism>
<dbReference type="Proteomes" id="UP001597227">
    <property type="component" value="Unassembled WGS sequence"/>
</dbReference>
<keyword evidence="4" id="KW-0547">Nucleotide-binding</keyword>
<evidence type="ECO:0000256" key="3">
    <source>
        <dbReference type="ARBA" id="ARBA00022737"/>
    </source>
</evidence>
<reference evidence="11" key="1">
    <citation type="journal article" date="2019" name="Int. J. Syst. Evol. Microbiol.">
        <title>The Global Catalogue of Microorganisms (GCM) 10K type strain sequencing project: providing services to taxonomists for standard genome sequencing and annotation.</title>
        <authorList>
            <consortium name="The Broad Institute Genomics Platform"/>
            <consortium name="The Broad Institute Genome Sequencing Center for Infectious Disease"/>
            <person name="Wu L."/>
            <person name="Ma J."/>
        </authorList>
    </citation>
    <scope>NUCLEOTIDE SEQUENCE [LARGE SCALE GENOMIC DNA]</scope>
    <source>
        <strain evidence="11">CCUG 15531</strain>
    </source>
</reference>
<dbReference type="InterPro" id="IPR029016">
    <property type="entry name" value="GAF-like_dom_sf"/>
</dbReference>
<name>A0ABW4MQ40_9BACI</name>
<evidence type="ECO:0000256" key="1">
    <source>
        <dbReference type="ARBA" id="ARBA00022448"/>
    </source>
</evidence>
<dbReference type="InterPro" id="IPR011495">
    <property type="entry name" value="Sig_transdc_His_kin_sub2_dim/P"/>
</dbReference>
<dbReference type="SMART" id="SM00387">
    <property type="entry name" value="HATPase_c"/>
    <property type="match status" value="1"/>
</dbReference>
<dbReference type="Pfam" id="PF01590">
    <property type="entry name" value="GAF"/>
    <property type="match status" value="1"/>
</dbReference>
<dbReference type="InterPro" id="IPR003594">
    <property type="entry name" value="HATPase_dom"/>
</dbReference>
<dbReference type="InterPro" id="IPR003439">
    <property type="entry name" value="ABC_transporter-like_ATP-bd"/>
</dbReference>
<keyword evidence="1" id="KW-0813">Transport</keyword>
<dbReference type="SUPFAM" id="SSF52540">
    <property type="entry name" value="P-loop containing nucleoside triphosphate hydrolases"/>
    <property type="match status" value="1"/>
</dbReference>
<protein>
    <submittedName>
        <fullName evidence="10">Histidine kinase dimerization/phosphoacceptor domain -containing protein</fullName>
    </submittedName>
</protein>
<feature type="domain" description="Histidine kinase" evidence="8">
    <location>
        <begin position="418"/>
        <end position="612"/>
    </location>
</feature>
<accession>A0ABW4MQ40</accession>
<gene>
    <name evidence="10" type="ORF">ACFSFW_15530</name>
</gene>
<evidence type="ECO:0000259" key="9">
    <source>
        <dbReference type="PROSITE" id="PS50893"/>
    </source>
</evidence>
<dbReference type="Gene3D" id="3.30.565.10">
    <property type="entry name" value="Histidine kinase-like ATPase, C-terminal domain"/>
    <property type="match status" value="1"/>
</dbReference>
<keyword evidence="11" id="KW-1185">Reference proteome</keyword>
<dbReference type="RefSeq" id="WP_388039587.1">
    <property type="nucleotide sequence ID" value="NZ_JBHUEK010000025.1"/>
</dbReference>
<dbReference type="GO" id="GO:0016301">
    <property type="term" value="F:kinase activity"/>
    <property type="evidence" value="ECO:0007669"/>
    <property type="project" value="UniProtKB-KW"/>
</dbReference>
<dbReference type="SUPFAM" id="SSF55874">
    <property type="entry name" value="ATPase domain of HSP90 chaperone/DNA topoisomerase II/histidine kinase"/>
    <property type="match status" value="1"/>
</dbReference>
<dbReference type="SUPFAM" id="SSF55781">
    <property type="entry name" value="GAF domain-like"/>
    <property type="match status" value="1"/>
</dbReference>
<keyword evidence="6" id="KW-0067">ATP-binding</keyword>
<proteinExistence type="predicted"/>
<feature type="domain" description="ABC transporter" evidence="9">
    <location>
        <begin position="4"/>
        <end position="241"/>
    </location>
</feature>
<dbReference type="PROSITE" id="PS50109">
    <property type="entry name" value="HIS_KIN"/>
    <property type="match status" value="1"/>
</dbReference>
<dbReference type="Pfam" id="PF00005">
    <property type="entry name" value="ABC_tran"/>
    <property type="match status" value="1"/>
</dbReference>
<dbReference type="PANTHER" id="PTHR43790:SF9">
    <property type="entry name" value="GALACTOFURANOSE TRANSPORTER ATP-BINDING PROTEIN YTFR"/>
    <property type="match status" value="1"/>
</dbReference>
<comment type="caution">
    <text evidence="10">The sequence shown here is derived from an EMBL/GenBank/DDBJ whole genome shotgun (WGS) entry which is preliminary data.</text>
</comment>
<dbReference type="PROSITE" id="PS50893">
    <property type="entry name" value="ABC_TRANSPORTER_2"/>
    <property type="match status" value="1"/>
</dbReference>
<dbReference type="Gene3D" id="3.40.50.300">
    <property type="entry name" value="P-loop containing nucleotide triphosphate hydrolases"/>
    <property type="match status" value="1"/>
</dbReference>
<dbReference type="Pfam" id="PF02518">
    <property type="entry name" value="HATPase_c"/>
    <property type="match status" value="1"/>
</dbReference>
<keyword evidence="3" id="KW-0677">Repeat</keyword>
<sequence>MNEFMLECTNITFTSPDGDINNLNFNLKYSEIHAFIIKNSSEQKVFIQALKDLFENPSSIGEVKFKNKVLKNRKHVKNRIEILQQKPLLINNFSIAENLNLLSIPTRRFSPFVDWKKVNKNAEKVLTQLDFQFDYKRKVKNLTDEERRIVYIARGFMQSPEVIILQEPMEGLSDINASKLYNIMKQFKDTGGSILYITKQWEDALKLADRITIISNGNLTAEMTADEAKADPQKLLKKIENYNFNDNDEYKDEETQTVLDAVFKAAEFLTSEYELKDVLLLLAKEVTRVMNADSSSIKLIDEFTWSIIDDFEYKNKQTVSAQLTNEAILRIAKGNDIYYANKNDTVFPSLFVKVENVKTIICIPVLIRSQVTGIIQVSYENLYAHSKEETKFLSALARHAAIAIEDTRLMGRSALLQESHHRIKNNLQSIVGLISLQKMFVQNNPEQSVDEILDSIILRIKSIASVHNLLSKDKLGRSIINVKLIIESIISIINNNPKVTIELDLDDIFIPYNKATSIALVINELVINCFKHAFADNDIGNIVIKCKRLENTIYLSVEDNGRGFPENFDISKSSSLGLSIIQGIITSEFQGQMDFDSKEGNTLVEIKLPTERIFLHQ</sequence>
<keyword evidence="7" id="KW-0902">Two-component regulatory system</keyword>
<evidence type="ECO:0000313" key="10">
    <source>
        <dbReference type="EMBL" id="MFD1780077.1"/>
    </source>
</evidence>
<dbReference type="EMBL" id="JBHUEK010000025">
    <property type="protein sequence ID" value="MFD1780077.1"/>
    <property type="molecule type" value="Genomic_DNA"/>
</dbReference>
<evidence type="ECO:0000256" key="2">
    <source>
        <dbReference type="ARBA" id="ARBA00022679"/>
    </source>
</evidence>
<dbReference type="InterPro" id="IPR005467">
    <property type="entry name" value="His_kinase_dom"/>
</dbReference>
<evidence type="ECO:0000256" key="7">
    <source>
        <dbReference type="ARBA" id="ARBA00023012"/>
    </source>
</evidence>
<dbReference type="PANTHER" id="PTHR43790">
    <property type="entry name" value="CARBOHYDRATE TRANSPORT ATP-BINDING PROTEIN MG119-RELATED"/>
    <property type="match status" value="1"/>
</dbReference>
<dbReference type="InterPro" id="IPR003018">
    <property type="entry name" value="GAF"/>
</dbReference>
<keyword evidence="2" id="KW-0808">Transferase</keyword>
<evidence type="ECO:0000256" key="4">
    <source>
        <dbReference type="ARBA" id="ARBA00022741"/>
    </source>
</evidence>
<keyword evidence="5 10" id="KW-0418">Kinase</keyword>
<evidence type="ECO:0000259" key="8">
    <source>
        <dbReference type="PROSITE" id="PS50109"/>
    </source>
</evidence>
<dbReference type="InterPro" id="IPR050107">
    <property type="entry name" value="ABC_carbohydrate_import_ATPase"/>
</dbReference>
<evidence type="ECO:0000256" key="6">
    <source>
        <dbReference type="ARBA" id="ARBA00022840"/>
    </source>
</evidence>
<dbReference type="Gene3D" id="3.30.450.40">
    <property type="match status" value="1"/>
</dbReference>
<dbReference type="InterPro" id="IPR027417">
    <property type="entry name" value="P-loop_NTPase"/>
</dbReference>
<dbReference type="Pfam" id="PF07568">
    <property type="entry name" value="HisKA_2"/>
    <property type="match status" value="1"/>
</dbReference>
<evidence type="ECO:0000313" key="11">
    <source>
        <dbReference type="Proteomes" id="UP001597227"/>
    </source>
</evidence>
<dbReference type="InterPro" id="IPR036890">
    <property type="entry name" value="HATPase_C_sf"/>
</dbReference>